<organism evidence="2 3">
    <name type="scientific">Arcobacter acticola</name>
    <dbReference type="NCBI Taxonomy" id="1849015"/>
    <lineage>
        <taxon>Bacteria</taxon>
        <taxon>Pseudomonadati</taxon>
        <taxon>Campylobacterota</taxon>
        <taxon>Epsilonproteobacteria</taxon>
        <taxon>Campylobacterales</taxon>
        <taxon>Arcobacteraceae</taxon>
        <taxon>Arcobacter</taxon>
    </lineage>
</organism>
<proteinExistence type="predicted"/>
<protein>
    <submittedName>
        <fullName evidence="2">Putative membrane protein</fullName>
    </submittedName>
</protein>
<feature type="transmembrane region" description="Helical" evidence="1">
    <location>
        <begin position="71"/>
        <end position="91"/>
    </location>
</feature>
<feature type="transmembrane region" description="Helical" evidence="1">
    <location>
        <begin position="97"/>
        <end position="115"/>
    </location>
</feature>
<dbReference type="RefSeq" id="WP_172128263.1">
    <property type="nucleotide sequence ID" value="NZ_CP042652.1"/>
</dbReference>
<evidence type="ECO:0000313" key="3">
    <source>
        <dbReference type="Proteomes" id="UP000503483"/>
    </source>
</evidence>
<dbReference type="KEGG" id="paco:AACT_2948"/>
<name>A0A6M8EH39_9BACT</name>
<reference evidence="2 3" key="1">
    <citation type="submission" date="2019-08" db="EMBL/GenBank/DDBJ databases">
        <title>Complete genome sequence of Arcobacter acticola.</title>
        <authorList>
            <person name="Miller W."/>
        </authorList>
    </citation>
    <scope>NUCLEOTIDE SEQUENCE [LARGE SCALE GENOMIC DNA]</scope>
    <source>
        <strain evidence="2 3">KCTC 52212</strain>
    </source>
</reference>
<dbReference type="EMBL" id="CP042652">
    <property type="protein sequence ID" value="QKE30000.1"/>
    <property type="molecule type" value="Genomic_DNA"/>
</dbReference>
<evidence type="ECO:0000256" key="1">
    <source>
        <dbReference type="SAM" id="Phobius"/>
    </source>
</evidence>
<keyword evidence="1" id="KW-0812">Transmembrane</keyword>
<feature type="transmembrane region" description="Helical" evidence="1">
    <location>
        <begin position="6"/>
        <end position="26"/>
    </location>
</feature>
<gene>
    <name evidence="2" type="ORF">AACT_2948</name>
</gene>
<keyword evidence="1" id="KW-1133">Transmembrane helix</keyword>
<keyword evidence="1" id="KW-0472">Membrane</keyword>
<dbReference type="AlphaFoldDB" id="A0A6M8EH39"/>
<accession>A0A6M8EH39</accession>
<keyword evidence="3" id="KW-1185">Reference proteome</keyword>
<evidence type="ECO:0000313" key="2">
    <source>
        <dbReference type="EMBL" id="QKE30000.1"/>
    </source>
</evidence>
<dbReference type="Proteomes" id="UP000503483">
    <property type="component" value="Chromosome"/>
</dbReference>
<sequence>MDNLPIQFASNFISIILVGVLIYSFLKHKKGINVIAKLDELKEQNLLTQDDINYISKNEREYKEKSEKADALAKLLMPIFILIVGVLFIYLPTSEAMIHLNAFVVAFILIQLNKINKKNTYTLLKDLKRSANKEEN</sequence>